<evidence type="ECO:0000313" key="3">
    <source>
        <dbReference type="Proteomes" id="UP001597502"/>
    </source>
</evidence>
<keyword evidence="3" id="KW-1185">Reference proteome</keyword>
<accession>A0ABW5V1P4</accession>
<keyword evidence="1" id="KW-0472">Membrane</keyword>
<comment type="caution">
    <text evidence="2">The sequence shown here is derived from an EMBL/GenBank/DDBJ whole genome shotgun (WGS) entry which is preliminary data.</text>
</comment>
<organism evidence="2 3">
    <name type="scientific">Lentibacillus juripiscarius</name>
    <dbReference type="NCBI Taxonomy" id="257446"/>
    <lineage>
        <taxon>Bacteria</taxon>
        <taxon>Bacillati</taxon>
        <taxon>Bacillota</taxon>
        <taxon>Bacilli</taxon>
        <taxon>Bacillales</taxon>
        <taxon>Bacillaceae</taxon>
        <taxon>Lentibacillus</taxon>
    </lineage>
</organism>
<feature type="transmembrane region" description="Helical" evidence="1">
    <location>
        <begin position="20"/>
        <end position="40"/>
    </location>
</feature>
<keyword evidence="1" id="KW-1133">Transmembrane helix</keyword>
<reference evidence="3" key="1">
    <citation type="journal article" date="2019" name="Int. J. Syst. Evol. Microbiol.">
        <title>The Global Catalogue of Microorganisms (GCM) 10K type strain sequencing project: providing services to taxonomists for standard genome sequencing and annotation.</title>
        <authorList>
            <consortium name="The Broad Institute Genomics Platform"/>
            <consortium name="The Broad Institute Genome Sequencing Center for Infectious Disease"/>
            <person name="Wu L."/>
            <person name="Ma J."/>
        </authorList>
    </citation>
    <scope>NUCLEOTIDE SEQUENCE [LARGE SCALE GENOMIC DNA]</scope>
    <source>
        <strain evidence="3">TISTR 1535</strain>
    </source>
</reference>
<proteinExistence type="predicted"/>
<keyword evidence="1" id="KW-0812">Transmembrane</keyword>
<protein>
    <recommendedName>
        <fullName evidence="4">DUF5668 domain-containing protein</fullName>
    </recommendedName>
</protein>
<evidence type="ECO:0000313" key="2">
    <source>
        <dbReference type="EMBL" id="MFD2759573.1"/>
    </source>
</evidence>
<name>A0ABW5V1P4_9BACI</name>
<dbReference type="Proteomes" id="UP001597502">
    <property type="component" value="Unassembled WGS sequence"/>
</dbReference>
<feature type="transmembrane region" description="Helical" evidence="1">
    <location>
        <begin position="49"/>
        <end position="68"/>
    </location>
</feature>
<feature type="transmembrane region" description="Helical" evidence="1">
    <location>
        <begin position="80"/>
        <end position="98"/>
    </location>
</feature>
<dbReference type="EMBL" id="JBHUNA010000001">
    <property type="protein sequence ID" value="MFD2759573.1"/>
    <property type="molecule type" value="Genomic_DNA"/>
</dbReference>
<gene>
    <name evidence="2" type="ORF">ACFSUO_01040</name>
</gene>
<sequence>MFTGGFIFGLGIHFYGLLHYSFWIDHWGIYPFIVGAALIIRAVRTKKGLFPGMLLSSASVVLIFSAQLRDQIEWIHDLSAMIENYWPLILIGVGIWLLRRKQ</sequence>
<evidence type="ECO:0008006" key="4">
    <source>
        <dbReference type="Google" id="ProtNLM"/>
    </source>
</evidence>
<evidence type="ECO:0000256" key="1">
    <source>
        <dbReference type="SAM" id="Phobius"/>
    </source>
</evidence>